<feature type="domain" description="Transposase IS116/IS110/IS902 C-terminal" evidence="2">
    <location>
        <begin position="212"/>
        <end position="287"/>
    </location>
</feature>
<dbReference type="GO" id="GO:0006313">
    <property type="term" value="P:DNA transposition"/>
    <property type="evidence" value="ECO:0007669"/>
    <property type="project" value="InterPro"/>
</dbReference>
<protein>
    <submittedName>
        <fullName evidence="3">IS110 family transposase</fullName>
    </submittedName>
</protein>
<dbReference type="EMBL" id="CP147711">
    <property type="protein sequence ID" value="WXC83809.1"/>
    <property type="molecule type" value="Genomic_DNA"/>
</dbReference>
<accession>A0A973VUU3</accession>
<dbReference type="InterPro" id="IPR003346">
    <property type="entry name" value="Transposase_20"/>
</dbReference>
<keyword evidence="6" id="KW-1185">Reference proteome</keyword>
<evidence type="ECO:0000313" key="4">
    <source>
        <dbReference type="EMBL" id="WXC81312.1"/>
    </source>
</evidence>
<reference evidence="4" key="2">
    <citation type="journal article" date="2021" name="Int. J. Syst. Evol. Microbiol.">
        <title>Bradyrhizobium septentrionale sp. nov. (sv. septentrionale) and Bradyrhizobium quebecense sp. nov. (sv. septentrionale) associated with legumes native to Canada possess rearranged symbiosis genes and numerous insertion sequences.</title>
        <authorList>
            <person name="Bromfield E.S.P."/>
            <person name="Cloutier S."/>
        </authorList>
    </citation>
    <scope>NUCLEOTIDE SEQUENCE</scope>
    <source>
        <strain evidence="4">5S5</strain>
    </source>
</reference>
<evidence type="ECO:0000259" key="2">
    <source>
        <dbReference type="Pfam" id="PF02371"/>
    </source>
</evidence>
<dbReference type="Pfam" id="PF01548">
    <property type="entry name" value="DEDD_Tnp_IS110"/>
    <property type="match status" value="1"/>
</dbReference>
<dbReference type="Pfam" id="PF02371">
    <property type="entry name" value="Transposase_20"/>
    <property type="match status" value="1"/>
</dbReference>
<dbReference type="Proteomes" id="UP001432046">
    <property type="component" value="Chromosome"/>
</dbReference>
<dbReference type="InterPro" id="IPR002525">
    <property type="entry name" value="Transp_IS110-like_N"/>
</dbReference>
<dbReference type="PANTHER" id="PTHR33055:SF3">
    <property type="entry name" value="PUTATIVE TRANSPOSASE FOR IS117-RELATED"/>
    <property type="match status" value="1"/>
</dbReference>
<evidence type="ECO:0000313" key="3">
    <source>
        <dbReference type="EMBL" id="NVI42382.1"/>
    </source>
</evidence>
<dbReference type="NCBIfam" id="NF033542">
    <property type="entry name" value="transpos_IS110"/>
    <property type="match status" value="1"/>
</dbReference>
<dbReference type="AlphaFoldDB" id="A0A973VUU3"/>
<feature type="domain" description="Transposase IS110-like N-terminal" evidence="1">
    <location>
        <begin position="5"/>
        <end position="150"/>
    </location>
</feature>
<sequence length="344" mass="37851">MYHYAGIDVSLECSSVCLVDGTGKILREAKVASEPEALIGWFRSLGLVLERIGLEAGPLSQWLYAAMQDAGLAVELLETRHVRDAFKAMPVKSDRNDARGIAQLMRLGWFRPVHCKSIEAQETRAVLTARKLLQSKLRDIENSLRGVLRGFGLKVGPTTERTFAERIRELVAGHPGLEVVAQALLEAHAVLRREFNGLDKHTQRLARSHPQAKLLMTTPSVGPIVALTYASAIDDPKRFRSSKATGAHFGLTPKKYQSGETDYTGRISKIGDASVREALYQAAHVMLTKPVRNCSALKGWAMRIARRAGMRKAKVALARKLAVILHRMLADAKPFNPMAKASAT</sequence>
<dbReference type="EMBL" id="CP147711">
    <property type="protein sequence ID" value="WXC81312.1"/>
    <property type="molecule type" value="Genomic_DNA"/>
</dbReference>
<dbReference type="InterPro" id="IPR047650">
    <property type="entry name" value="Transpos_IS110"/>
</dbReference>
<dbReference type="GO" id="GO:0003677">
    <property type="term" value="F:DNA binding"/>
    <property type="evidence" value="ECO:0007669"/>
    <property type="project" value="InterPro"/>
</dbReference>
<evidence type="ECO:0000259" key="1">
    <source>
        <dbReference type="Pfam" id="PF01548"/>
    </source>
</evidence>
<proteinExistence type="predicted"/>
<name>A0A973VUU3_9BRAD</name>
<organism evidence="3">
    <name type="scientific">Bradyrhizobium septentrionale</name>
    <dbReference type="NCBI Taxonomy" id="1404411"/>
    <lineage>
        <taxon>Bacteria</taxon>
        <taxon>Pseudomonadati</taxon>
        <taxon>Pseudomonadota</taxon>
        <taxon>Alphaproteobacteria</taxon>
        <taxon>Hyphomicrobiales</taxon>
        <taxon>Nitrobacteraceae</taxon>
        <taxon>Bradyrhizobium</taxon>
    </lineage>
</organism>
<evidence type="ECO:0000313" key="5">
    <source>
        <dbReference type="EMBL" id="WXC83809.1"/>
    </source>
</evidence>
<dbReference type="PANTHER" id="PTHR33055">
    <property type="entry name" value="TRANSPOSASE FOR INSERTION SEQUENCE ELEMENT IS1111A"/>
    <property type="match status" value="1"/>
</dbReference>
<reference evidence="4" key="3">
    <citation type="submission" date="2024-03" db="EMBL/GenBank/DDBJ databases">
        <authorList>
            <person name="Bromfield E.S.P."/>
            <person name="Cloutier S."/>
        </authorList>
    </citation>
    <scope>NUCLEOTIDE SEQUENCE</scope>
    <source>
        <strain evidence="4">5S5</strain>
    </source>
</reference>
<dbReference type="EMBL" id="JAAOLE020000001">
    <property type="protein sequence ID" value="NVI42382.1"/>
    <property type="molecule type" value="Genomic_DNA"/>
</dbReference>
<dbReference type="RefSeq" id="WP_166210603.1">
    <property type="nucleotide sequence ID" value="NZ_CP088285.1"/>
</dbReference>
<evidence type="ECO:0000313" key="6">
    <source>
        <dbReference type="Proteomes" id="UP001432046"/>
    </source>
</evidence>
<dbReference type="GO" id="GO:0004803">
    <property type="term" value="F:transposase activity"/>
    <property type="evidence" value="ECO:0007669"/>
    <property type="project" value="InterPro"/>
</dbReference>
<gene>
    <name evidence="3" type="ORF">HAP48_004575</name>
    <name evidence="4" type="ORF">WDK88_06720</name>
    <name evidence="5" type="ORF">WDK88_20635</name>
</gene>
<reference evidence="3" key="1">
    <citation type="submission" date="2020-06" db="EMBL/GenBank/DDBJ databases">
        <title>Whole Genome Sequence of Bradyrhizobium sp. Strain 1S1.</title>
        <authorList>
            <person name="Bromfield E.S.P."/>
            <person name="Cloutier S."/>
        </authorList>
    </citation>
    <scope>NUCLEOTIDE SEQUENCE [LARGE SCALE GENOMIC DNA]</scope>
    <source>
        <strain evidence="3">1S1</strain>
    </source>
</reference>